<evidence type="ECO:0000313" key="8">
    <source>
        <dbReference type="EMBL" id="PPQ78040.1"/>
    </source>
</evidence>
<dbReference type="Pfam" id="PF08546">
    <property type="entry name" value="ApbA_C"/>
    <property type="match status" value="1"/>
</dbReference>
<dbReference type="EMBL" id="NHYD01003428">
    <property type="protein sequence ID" value="PPQ78040.1"/>
    <property type="molecule type" value="Genomic_DNA"/>
</dbReference>
<dbReference type="InParanoid" id="A0A409WHX8"/>
<comment type="caution">
    <text evidence="8">The sequence shown here is derived from an EMBL/GenBank/DDBJ whole genome shotgun (WGS) entry which is preliminary data.</text>
</comment>
<dbReference type="OrthoDB" id="73846at2759"/>
<evidence type="ECO:0000259" key="6">
    <source>
        <dbReference type="Pfam" id="PF02558"/>
    </source>
</evidence>
<sequence length="400" mass="44875">MHLHILGMGPIGCLLAHHIRQILPASHIISLIHKTHSHRLDFLRRGSIEVEHAGTITSQENFLHEDFMESPKLPPHPTSIPYLSPSLRTPIDSLVVAIKAQHTLNAIASLAPRLSPNSTIVLMQNGMGIYERLLNEVFRNPTQRPHFIMASNTHGAFLTEPYRVHHAGLGSIEFGIPPDRGRDYEAGLYDPELPVEERRLRLSDIARPTDPDFTEYKSLRETIAVLLLTKSLNISWIPFSEMDLAMKRKVVVNAVLNPLTSIMGCKNGDLFNHQSACDILEQVCREASSVFAAQHRSDIDQRIRDLEERGVDTTEIKIPRFSNSLSGESLKKDVLQVASLTQGNISSMLQDIRRGRTTEIEYINGYLETLGRQLDVKTAAISMLRTLVELKSVLPEESTL</sequence>
<dbReference type="STRING" id="93625.A0A409WHX8"/>
<feature type="domain" description="Ketopantoate reductase C-terminal" evidence="7">
    <location>
        <begin position="243"/>
        <end position="390"/>
    </location>
</feature>
<evidence type="ECO:0000256" key="1">
    <source>
        <dbReference type="ARBA" id="ARBA00007870"/>
    </source>
</evidence>
<dbReference type="InterPro" id="IPR008927">
    <property type="entry name" value="6-PGluconate_DH-like_C_sf"/>
</dbReference>
<dbReference type="FunCoup" id="A0A409WHX8">
    <property type="interactions" value="214"/>
</dbReference>
<dbReference type="Proteomes" id="UP000283269">
    <property type="component" value="Unassembled WGS sequence"/>
</dbReference>
<name>A0A409WHX8_PSICY</name>
<dbReference type="SUPFAM" id="SSF51735">
    <property type="entry name" value="NAD(P)-binding Rossmann-fold domains"/>
    <property type="match status" value="1"/>
</dbReference>
<proteinExistence type="inferred from homology"/>
<dbReference type="GO" id="GO:0015940">
    <property type="term" value="P:pantothenate biosynthetic process"/>
    <property type="evidence" value="ECO:0007669"/>
    <property type="project" value="InterPro"/>
</dbReference>
<keyword evidence="4" id="KW-0560">Oxidoreductase</keyword>
<evidence type="ECO:0000313" key="9">
    <source>
        <dbReference type="Proteomes" id="UP000283269"/>
    </source>
</evidence>
<keyword evidence="9" id="KW-1185">Reference proteome</keyword>
<evidence type="ECO:0000259" key="7">
    <source>
        <dbReference type="Pfam" id="PF08546"/>
    </source>
</evidence>
<dbReference type="EC" id="1.1.1.169" evidence="2"/>
<dbReference type="InterPro" id="IPR013328">
    <property type="entry name" value="6PGD_dom2"/>
</dbReference>
<dbReference type="InterPro" id="IPR003710">
    <property type="entry name" value="ApbA"/>
</dbReference>
<organism evidence="8 9">
    <name type="scientific">Psilocybe cyanescens</name>
    <dbReference type="NCBI Taxonomy" id="93625"/>
    <lineage>
        <taxon>Eukaryota</taxon>
        <taxon>Fungi</taxon>
        <taxon>Dikarya</taxon>
        <taxon>Basidiomycota</taxon>
        <taxon>Agaricomycotina</taxon>
        <taxon>Agaricomycetes</taxon>
        <taxon>Agaricomycetidae</taxon>
        <taxon>Agaricales</taxon>
        <taxon>Agaricineae</taxon>
        <taxon>Strophariaceae</taxon>
        <taxon>Psilocybe</taxon>
    </lineage>
</organism>
<dbReference type="SUPFAM" id="SSF48179">
    <property type="entry name" value="6-phosphogluconate dehydrogenase C-terminal domain-like"/>
    <property type="match status" value="1"/>
</dbReference>
<dbReference type="InterPro" id="IPR013332">
    <property type="entry name" value="KPR_N"/>
</dbReference>
<dbReference type="AlphaFoldDB" id="A0A409WHX8"/>
<dbReference type="NCBIfam" id="TIGR00745">
    <property type="entry name" value="apbA_panE"/>
    <property type="match status" value="1"/>
</dbReference>
<evidence type="ECO:0000256" key="4">
    <source>
        <dbReference type="ARBA" id="ARBA00023002"/>
    </source>
</evidence>
<dbReference type="PANTHER" id="PTHR43765:SF2">
    <property type="entry name" value="2-DEHYDROPANTOATE 2-REDUCTASE"/>
    <property type="match status" value="1"/>
</dbReference>
<evidence type="ECO:0000256" key="3">
    <source>
        <dbReference type="ARBA" id="ARBA00022857"/>
    </source>
</evidence>
<evidence type="ECO:0000256" key="5">
    <source>
        <dbReference type="ARBA" id="ARBA00032024"/>
    </source>
</evidence>
<dbReference type="Pfam" id="PF02558">
    <property type="entry name" value="ApbA"/>
    <property type="match status" value="1"/>
</dbReference>
<dbReference type="InterPro" id="IPR050838">
    <property type="entry name" value="Ketopantoate_reductase"/>
</dbReference>
<comment type="similarity">
    <text evidence="1">Belongs to the ketopantoate reductase family.</text>
</comment>
<reference evidence="8 9" key="1">
    <citation type="journal article" date="2018" name="Evol. Lett.">
        <title>Horizontal gene cluster transfer increased hallucinogenic mushroom diversity.</title>
        <authorList>
            <person name="Reynolds H.T."/>
            <person name="Vijayakumar V."/>
            <person name="Gluck-Thaler E."/>
            <person name="Korotkin H.B."/>
            <person name="Matheny P.B."/>
            <person name="Slot J.C."/>
        </authorList>
    </citation>
    <scope>NUCLEOTIDE SEQUENCE [LARGE SCALE GENOMIC DNA]</scope>
    <source>
        <strain evidence="8 9">2631</strain>
    </source>
</reference>
<dbReference type="GO" id="GO:0005739">
    <property type="term" value="C:mitochondrion"/>
    <property type="evidence" value="ECO:0007669"/>
    <property type="project" value="TreeGrafter"/>
</dbReference>
<keyword evidence="3" id="KW-0521">NADP</keyword>
<dbReference type="Gene3D" id="3.40.50.720">
    <property type="entry name" value="NAD(P)-binding Rossmann-like Domain"/>
    <property type="match status" value="1"/>
</dbReference>
<dbReference type="GO" id="GO:0008677">
    <property type="term" value="F:2-dehydropantoate 2-reductase activity"/>
    <property type="evidence" value="ECO:0007669"/>
    <property type="project" value="UniProtKB-EC"/>
</dbReference>
<dbReference type="PANTHER" id="PTHR43765">
    <property type="entry name" value="2-DEHYDROPANTOATE 2-REDUCTASE-RELATED"/>
    <property type="match status" value="1"/>
</dbReference>
<evidence type="ECO:0000256" key="2">
    <source>
        <dbReference type="ARBA" id="ARBA00013014"/>
    </source>
</evidence>
<gene>
    <name evidence="8" type="ORF">CVT25_015586</name>
</gene>
<dbReference type="InterPro" id="IPR036291">
    <property type="entry name" value="NAD(P)-bd_dom_sf"/>
</dbReference>
<dbReference type="InterPro" id="IPR013752">
    <property type="entry name" value="KPA_reductase"/>
</dbReference>
<feature type="domain" description="Ketopantoate reductase N-terminal" evidence="6">
    <location>
        <begin position="4"/>
        <end position="176"/>
    </location>
</feature>
<dbReference type="Gene3D" id="1.10.1040.10">
    <property type="entry name" value="N-(1-d-carboxylethyl)-l-norvaline Dehydrogenase, domain 2"/>
    <property type="match status" value="1"/>
</dbReference>
<accession>A0A409WHX8</accession>
<dbReference type="GO" id="GO:0050661">
    <property type="term" value="F:NADP binding"/>
    <property type="evidence" value="ECO:0007669"/>
    <property type="project" value="TreeGrafter"/>
</dbReference>
<protein>
    <recommendedName>
        <fullName evidence="2">2-dehydropantoate 2-reductase</fullName>
        <ecNumber evidence="2">1.1.1.169</ecNumber>
    </recommendedName>
    <alternativeName>
        <fullName evidence="5">Ketopantoate reductase</fullName>
    </alternativeName>
</protein>